<evidence type="ECO:0000313" key="9">
    <source>
        <dbReference type="Proteomes" id="UP001169006"/>
    </source>
</evidence>
<dbReference type="Gene3D" id="1.10.10.10">
    <property type="entry name" value="Winged helix-like DNA-binding domain superfamily/Winged helix DNA-binding domain"/>
    <property type="match status" value="1"/>
</dbReference>
<evidence type="ECO:0000259" key="7">
    <source>
        <dbReference type="Pfam" id="PF04545"/>
    </source>
</evidence>
<dbReference type="InterPro" id="IPR014284">
    <property type="entry name" value="RNA_pol_sigma-70_dom"/>
</dbReference>
<dbReference type="InterPro" id="IPR013325">
    <property type="entry name" value="RNA_pol_sigma_r2"/>
</dbReference>
<dbReference type="CDD" id="cd06171">
    <property type="entry name" value="Sigma70_r4"/>
    <property type="match status" value="1"/>
</dbReference>
<gene>
    <name evidence="8" type="ORF">Q2T52_00790</name>
</gene>
<dbReference type="InterPro" id="IPR036388">
    <property type="entry name" value="WH-like_DNA-bd_sf"/>
</dbReference>
<evidence type="ECO:0000256" key="1">
    <source>
        <dbReference type="ARBA" id="ARBA00010641"/>
    </source>
</evidence>
<dbReference type="InterPro" id="IPR039425">
    <property type="entry name" value="RNA_pol_sigma-70-like"/>
</dbReference>
<keyword evidence="3" id="KW-0731">Sigma factor</keyword>
<dbReference type="Pfam" id="PF04542">
    <property type="entry name" value="Sigma70_r2"/>
    <property type="match status" value="1"/>
</dbReference>
<keyword evidence="5" id="KW-0804">Transcription</keyword>
<comment type="caution">
    <text evidence="8">The sequence shown here is derived from an EMBL/GenBank/DDBJ whole genome shotgun (WGS) entry which is preliminary data.</text>
</comment>
<evidence type="ECO:0000256" key="2">
    <source>
        <dbReference type="ARBA" id="ARBA00023015"/>
    </source>
</evidence>
<accession>A0ABT8SQ51</accession>
<name>A0ABT8SQ51_9HYPH</name>
<feature type="domain" description="RNA polymerase sigma-70 region 2" evidence="6">
    <location>
        <begin position="37"/>
        <end position="104"/>
    </location>
</feature>
<evidence type="ECO:0000256" key="3">
    <source>
        <dbReference type="ARBA" id="ARBA00023082"/>
    </source>
</evidence>
<keyword evidence="2" id="KW-0805">Transcription regulation</keyword>
<evidence type="ECO:0000259" key="6">
    <source>
        <dbReference type="Pfam" id="PF04542"/>
    </source>
</evidence>
<dbReference type="Proteomes" id="UP001169006">
    <property type="component" value="Unassembled WGS sequence"/>
</dbReference>
<dbReference type="PANTHER" id="PTHR43133">
    <property type="entry name" value="RNA POLYMERASE ECF-TYPE SIGMA FACTO"/>
    <property type="match status" value="1"/>
</dbReference>
<dbReference type="SUPFAM" id="SSF88659">
    <property type="entry name" value="Sigma3 and sigma4 domains of RNA polymerase sigma factors"/>
    <property type="match status" value="1"/>
</dbReference>
<dbReference type="Pfam" id="PF04545">
    <property type="entry name" value="Sigma70_r4"/>
    <property type="match status" value="1"/>
</dbReference>
<evidence type="ECO:0000256" key="4">
    <source>
        <dbReference type="ARBA" id="ARBA00023125"/>
    </source>
</evidence>
<dbReference type="InterPro" id="IPR007627">
    <property type="entry name" value="RNA_pol_sigma70_r2"/>
</dbReference>
<reference evidence="8" key="2">
    <citation type="submission" date="2023-07" db="EMBL/GenBank/DDBJ databases">
        <authorList>
            <person name="Sun H."/>
        </authorList>
    </citation>
    <scope>NUCLEOTIDE SEQUENCE</scope>
    <source>
        <strain evidence="8">05753</strain>
    </source>
</reference>
<dbReference type="EMBL" id="JAUKWQ010000001">
    <property type="protein sequence ID" value="MDO1580622.1"/>
    <property type="molecule type" value="Genomic_DNA"/>
</dbReference>
<evidence type="ECO:0000313" key="8">
    <source>
        <dbReference type="EMBL" id="MDO1580622.1"/>
    </source>
</evidence>
<keyword evidence="4" id="KW-0238">DNA-binding</keyword>
<dbReference type="NCBIfam" id="TIGR02937">
    <property type="entry name" value="sigma70-ECF"/>
    <property type="match status" value="1"/>
</dbReference>
<keyword evidence="9" id="KW-1185">Reference proteome</keyword>
<feature type="domain" description="RNA polymerase sigma-70 region 4" evidence="7">
    <location>
        <begin position="138"/>
        <end position="186"/>
    </location>
</feature>
<sequence length="193" mass="22290">MKRSDRNLQEQELSNAELSRLLGLVGAERNVEAFETLFRFYSPRVRAFMAMKTRDALLAEELMQETMMSVWNKAAQFDPARGNVSAWIFTIARNLRIDAFRRKRPVFDENDPAFVKDDAPPADVELEERQDAELLRQAMESLPPEQLEVIRRAFFEDVSHSTIAEDMGLPLGTVKSRIRLAFDKLRTSLEGRR</sequence>
<evidence type="ECO:0000256" key="5">
    <source>
        <dbReference type="ARBA" id="ARBA00023163"/>
    </source>
</evidence>
<proteinExistence type="inferred from homology"/>
<comment type="similarity">
    <text evidence="1">Belongs to the sigma-70 factor family. ECF subfamily.</text>
</comment>
<dbReference type="PANTHER" id="PTHR43133:SF62">
    <property type="entry name" value="RNA POLYMERASE SIGMA FACTOR SIGZ"/>
    <property type="match status" value="1"/>
</dbReference>
<dbReference type="InterPro" id="IPR007630">
    <property type="entry name" value="RNA_pol_sigma70_r4"/>
</dbReference>
<protein>
    <submittedName>
        <fullName evidence="8">Sigma-70 family RNA polymerase sigma factor</fullName>
    </submittedName>
</protein>
<reference evidence="8" key="1">
    <citation type="journal article" date="2015" name="Int. J. Syst. Evol. Microbiol.">
        <title>Rhizobium oryzicola sp. nov., potential plant-growth-promoting endophytic bacteria isolated from rice roots.</title>
        <authorList>
            <person name="Zhang X.X."/>
            <person name="Gao J.S."/>
            <person name="Cao Y.H."/>
            <person name="Sheirdil R.A."/>
            <person name="Wang X.C."/>
            <person name="Zhang L."/>
        </authorList>
    </citation>
    <scope>NUCLEOTIDE SEQUENCE</scope>
    <source>
        <strain evidence="8">05753</strain>
    </source>
</reference>
<organism evidence="8 9">
    <name type="scientific">Rhizobium oryzicola</name>
    <dbReference type="NCBI Taxonomy" id="1232668"/>
    <lineage>
        <taxon>Bacteria</taxon>
        <taxon>Pseudomonadati</taxon>
        <taxon>Pseudomonadota</taxon>
        <taxon>Alphaproteobacteria</taxon>
        <taxon>Hyphomicrobiales</taxon>
        <taxon>Rhizobiaceae</taxon>
        <taxon>Rhizobium/Agrobacterium group</taxon>
        <taxon>Rhizobium</taxon>
    </lineage>
</organism>
<dbReference type="InterPro" id="IPR013324">
    <property type="entry name" value="RNA_pol_sigma_r3/r4-like"/>
</dbReference>
<dbReference type="SUPFAM" id="SSF88946">
    <property type="entry name" value="Sigma2 domain of RNA polymerase sigma factors"/>
    <property type="match status" value="1"/>
</dbReference>
<dbReference type="Gene3D" id="1.10.1740.10">
    <property type="match status" value="1"/>
</dbReference>